<feature type="binding site" evidence="8">
    <location>
        <position position="395"/>
    </location>
    <ligand>
        <name>Mn(2+)</name>
        <dbReference type="ChEBI" id="CHEBI:29035"/>
    </ligand>
</feature>
<name>A0A0N5A307_PARTI</name>
<evidence type="ECO:0000256" key="5">
    <source>
        <dbReference type="ARBA" id="ARBA00023180"/>
    </source>
</evidence>
<dbReference type="InterPro" id="IPR024869">
    <property type="entry name" value="FAM20"/>
</dbReference>
<comment type="cofactor">
    <cofactor evidence="8">
        <name>Mn(2+)</name>
        <dbReference type="ChEBI" id="CHEBI:29035"/>
    </cofactor>
</comment>
<feature type="binding site" evidence="7">
    <location>
        <position position="221"/>
    </location>
    <ligand>
        <name>ATP</name>
        <dbReference type="ChEBI" id="CHEBI:30616"/>
    </ligand>
</feature>
<evidence type="ECO:0000259" key="10">
    <source>
        <dbReference type="Pfam" id="PF06702"/>
    </source>
</evidence>
<dbReference type="PANTHER" id="PTHR12450">
    <property type="entry name" value="DENTIN MATRIX PROTEIN 4 PROTEIN FAM20"/>
    <property type="match status" value="1"/>
</dbReference>
<keyword evidence="9" id="KW-0472">Membrane</keyword>
<dbReference type="InterPro" id="IPR009581">
    <property type="entry name" value="FAM20_C"/>
</dbReference>
<feature type="binding site" evidence="8">
    <location>
        <position position="221"/>
    </location>
    <ligand>
        <name>Mn(2+)</name>
        <dbReference type="ChEBI" id="CHEBI:29035"/>
    </ligand>
</feature>
<comment type="subcellular location">
    <subcellularLocation>
        <location evidence="1">Golgi apparatus</location>
    </subcellularLocation>
</comment>
<evidence type="ECO:0000256" key="3">
    <source>
        <dbReference type="ARBA" id="ARBA00023034"/>
    </source>
</evidence>
<feature type="binding site" evidence="7">
    <location>
        <position position="379"/>
    </location>
    <ligand>
        <name>ATP</name>
        <dbReference type="ChEBI" id="CHEBI:30616"/>
    </ligand>
</feature>
<dbReference type="GO" id="GO:0005524">
    <property type="term" value="F:ATP binding"/>
    <property type="evidence" value="ECO:0007669"/>
    <property type="project" value="UniProtKB-KW"/>
</dbReference>
<feature type="active site" evidence="6">
    <location>
        <position position="374"/>
    </location>
</feature>
<feature type="binding site" evidence="7">
    <location>
        <position position="184"/>
    </location>
    <ligand>
        <name>ATP</name>
        <dbReference type="ChEBI" id="CHEBI:30616"/>
    </ligand>
</feature>
<keyword evidence="4" id="KW-1015">Disulfide bond</keyword>
<keyword evidence="8" id="KW-0479">Metal-binding</keyword>
<feature type="binding site" evidence="7">
    <location>
        <position position="200"/>
    </location>
    <ligand>
        <name>ATP</name>
        <dbReference type="ChEBI" id="CHEBI:30616"/>
    </ligand>
</feature>
<evidence type="ECO:0000256" key="4">
    <source>
        <dbReference type="ARBA" id="ARBA00023157"/>
    </source>
</evidence>
<comment type="similarity">
    <text evidence="2">Belongs to the FAM20 family.</text>
</comment>
<feature type="binding site" evidence="7">
    <location>
        <begin position="303"/>
        <end position="306"/>
    </location>
    <ligand>
        <name>ATP</name>
        <dbReference type="ChEBI" id="CHEBI:30616"/>
    </ligand>
</feature>
<dbReference type="Proteomes" id="UP000038045">
    <property type="component" value="Unplaced"/>
</dbReference>
<evidence type="ECO:0000313" key="12">
    <source>
        <dbReference type="WBParaSite" id="PTRK_0001601700.1"/>
    </source>
</evidence>
<dbReference type="AlphaFoldDB" id="A0A0N5A307"/>
<protein>
    <submittedName>
        <fullName evidence="12">Fam20C domain-containing protein</fullName>
    </submittedName>
</protein>
<evidence type="ECO:0000256" key="7">
    <source>
        <dbReference type="PIRSR" id="PIRSR624869-2"/>
    </source>
</evidence>
<feature type="domain" description="FAM20 C-terminal" evidence="10">
    <location>
        <begin position="267"/>
        <end position="482"/>
    </location>
</feature>
<evidence type="ECO:0000256" key="6">
    <source>
        <dbReference type="PIRSR" id="PIRSR624869-1"/>
    </source>
</evidence>
<proteinExistence type="inferred from homology"/>
<evidence type="ECO:0000256" key="2">
    <source>
        <dbReference type="ARBA" id="ARBA00006557"/>
    </source>
</evidence>
<dbReference type="Pfam" id="PF06702">
    <property type="entry name" value="Fam20C"/>
    <property type="match status" value="1"/>
</dbReference>
<organism evidence="11 12">
    <name type="scientific">Parastrongyloides trichosuri</name>
    <name type="common">Possum-specific nematode worm</name>
    <dbReference type="NCBI Taxonomy" id="131310"/>
    <lineage>
        <taxon>Eukaryota</taxon>
        <taxon>Metazoa</taxon>
        <taxon>Ecdysozoa</taxon>
        <taxon>Nematoda</taxon>
        <taxon>Chromadorea</taxon>
        <taxon>Rhabditida</taxon>
        <taxon>Tylenchina</taxon>
        <taxon>Panagrolaimomorpha</taxon>
        <taxon>Strongyloidoidea</taxon>
        <taxon>Strongyloididae</taxon>
        <taxon>Parastrongyloides</taxon>
    </lineage>
</organism>
<evidence type="ECO:0000256" key="9">
    <source>
        <dbReference type="SAM" id="Phobius"/>
    </source>
</evidence>
<feature type="binding site" evidence="7">
    <location>
        <position position="395"/>
    </location>
    <ligand>
        <name>ATP</name>
        <dbReference type="ChEBI" id="CHEBI:30616"/>
    </ligand>
</feature>
<evidence type="ECO:0000313" key="11">
    <source>
        <dbReference type="Proteomes" id="UP000038045"/>
    </source>
</evidence>
<dbReference type="GO" id="GO:0046872">
    <property type="term" value="F:metal ion binding"/>
    <property type="evidence" value="ECO:0007669"/>
    <property type="project" value="UniProtKB-KW"/>
</dbReference>
<dbReference type="PANTHER" id="PTHR12450:SF22">
    <property type="entry name" value="EXTRACELLULAR SERINE_THREONINE PROTEIN CG31145"/>
    <property type="match status" value="1"/>
</dbReference>
<feature type="transmembrane region" description="Helical" evidence="9">
    <location>
        <begin position="12"/>
        <end position="32"/>
    </location>
</feature>
<keyword evidence="11" id="KW-1185">Reference proteome</keyword>
<keyword evidence="5" id="KW-0325">Glycoprotein</keyword>
<reference evidence="12" key="1">
    <citation type="submission" date="2017-02" db="UniProtKB">
        <authorList>
            <consortium name="WormBaseParasite"/>
        </authorList>
    </citation>
    <scope>IDENTIFICATION</scope>
</reference>
<keyword evidence="7" id="KW-0067">ATP-binding</keyword>
<keyword evidence="3" id="KW-0333">Golgi apparatus</keyword>
<accession>A0A0N5A307</accession>
<dbReference type="GO" id="GO:0004674">
    <property type="term" value="F:protein serine/threonine kinase activity"/>
    <property type="evidence" value="ECO:0007669"/>
    <property type="project" value="TreeGrafter"/>
</dbReference>
<evidence type="ECO:0000256" key="1">
    <source>
        <dbReference type="ARBA" id="ARBA00004555"/>
    </source>
</evidence>
<keyword evidence="8" id="KW-0464">Manganese</keyword>
<dbReference type="GO" id="GO:0005794">
    <property type="term" value="C:Golgi apparatus"/>
    <property type="evidence" value="ECO:0007669"/>
    <property type="project" value="UniProtKB-SubCell"/>
</dbReference>
<dbReference type="WBParaSite" id="PTRK_0001601700.1">
    <property type="protein sequence ID" value="PTRK_0001601700.1"/>
    <property type="gene ID" value="PTRK_0001601700"/>
</dbReference>
<dbReference type="STRING" id="131310.A0A0N5A307"/>
<keyword evidence="7" id="KW-0547">Nucleotide-binding</keyword>
<sequence>MQTLHFHTNRIFLLVSILFFILFIIIAHQKLFKYIDENDQMLYNSKKLINPKIYRVIKEEKHYGEQLSFPKQGLPHIKEDVVEYGLLNVERIVDSEVADRLQIHMKKIDFSKLIPLECPVNITLEEFWKESKFKQVSKLDSWEVFYSKISSCEVYQEGSHMDQLLHDLNTMEIKSAHIMEGGTQIKLLFTFINDKQAVFKPMRFGRDYETDENHFYFGDFERHNAEIATYHLDKILGYRRAVPTVGRVVNLTSEILEKAEKNLKKTFFLSPVKNTCFVGKCDYYCDTTHAICGSPHLKEGSVQVFLPDDNVVPRRHNKSPYRRTYSKKKLLAAWQTNMNYCNWNVKTKKKFAHGRKLLDLIDLHIMDFLIGNQDRHHFETFEVFEKAHPYAIHLDNGRAFGKTAFDDEDILLPLRQCCIIRASTLLKLMSYYTGEKGLTEKLHESMSLDPVQPILAYKHYPAMERRLDYIMKQILECLEKNIDTPENVVMAEFHNDHVARPIDGEKVEEEDAKDD</sequence>
<evidence type="ECO:0000256" key="8">
    <source>
        <dbReference type="PIRSR" id="PIRSR624869-3"/>
    </source>
</evidence>
<keyword evidence="9" id="KW-1133">Transmembrane helix</keyword>
<keyword evidence="9" id="KW-0812">Transmembrane</keyword>